<accession>A0A3F3PIX8</accession>
<name>A0A3F3PIX8_9EURO</name>
<dbReference type="InterPro" id="IPR016169">
    <property type="entry name" value="FAD-bd_PCMH_sub2"/>
</dbReference>
<dbReference type="Proteomes" id="UP000253729">
    <property type="component" value="Unassembled WGS sequence"/>
</dbReference>
<dbReference type="STRING" id="1341132.A0A3F3PIX8"/>
<proteinExistence type="predicted"/>
<dbReference type="SUPFAM" id="SSF56176">
    <property type="entry name" value="FAD-binding/transporter-associated domain-like"/>
    <property type="match status" value="1"/>
</dbReference>
<keyword evidence="2" id="KW-1185">Reference proteome</keyword>
<dbReference type="GeneID" id="38138264"/>
<organism evidence="1 2">
    <name type="scientific">Aspergillus welwitschiae</name>
    <dbReference type="NCBI Taxonomy" id="1341132"/>
    <lineage>
        <taxon>Eukaryota</taxon>
        <taxon>Fungi</taxon>
        <taxon>Dikarya</taxon>
        <taxon>Ascomycota</taxon>
        <taxon>Pezizomycotina</taxon>
        <taxon>Eurotiomycetes</taxon>
        <taxon>Eurotiomycetidae</taxon>
        <taxon>Eurotiales</taxon>
        <taxon>Aspergillaceae</taxon>
        <taxon>Aspergillus</taxon>
        <taxon>Aspergillus subgen. Circumdati</taxon>
    </lineage>
</organism>
<dbReference type="InterPro" id="IPR036318">
    <property type="entry name" value="FAD-bd_PCMH-like_sf"/>
</dbReference>
<reference evidence="1 2" key="1">
    <citation type="submission" date="2018-07" db="EMBL/GenBank/DDBJ databases">
        <title>The genomes of Aspergillus section Nigri reveals drivers in fungal speciation.</title>
        <authorList>
            <consortium name="DOE Joint Genome Institute"/>
            <person name="Vesth T.C."/>
            <person name="Nybo J."/>
            <person name="Theobald S."/>
            <person name="Brandl J."/>
            <person name="Frisvad J.C."/>
            <person name="Nielsen K.F."/>
            <person name="Lyhne E.K."/>
            <person name="Kogle M.E."/>
            <person name="Kuo A."/>
            <person name="Riley R."/>
            <person name="Clum A."/>
            <person name="Nolan M."/>
            <person name="Lipzen A."/>
            <person name="Salamov A."/>
            <person name="Henrissat B."/>
            <person name="Wiebenga A."/>
            <person name="De vries R.P."/>
            <person name="Grigoriev I.V."/>
            <person name="Mortensen U.H."/>
            <person name="Andersen M.R."/>
            <person name="Baker S.E."/>
        </authorList>
    </citation>
    <scope>NUCLEOTIDE SEQUENCE [LARGE SCALE GENOMIC DNA]</scope>
    <source>
        <strain evidence="1 2">CBS 139.54b</strain>
    </source>
</reference>
<gene>
    <name evidence="1" type="ORF">BDQ94DRAFT_164110</name>
</gene>
<dbReference type="GO" id="GO:0050660">
    <property type="term" value="F:flavin adenine dinucleotide binding"/>
    <property type="evidence" value="ECO:0007669"/>
    <property type="project" value="InterPro"/>
</dbReference>
<dbReference type="AlphaFoldDB" id="A0A3F3PIX8"/>
<sequence length="269" mass="31047">MPILSNWNNDIKFKISDIQTIVKQAFNKNEHVAVIGAMHSTTQCMISAISGTHTNNISMRRSAQFFLYILSVKLVTPTGEIIEFLKSQNKDYLPAIHSYYGMLGVVCEVTIRVFKTQPDFAAELQTLKDRYDQQCRKFLEPEILRPLFLGVFLNLIESKNIMIKLHSSAEIVIFINFILVDLPLKIIRHNSYIINLCDRAILWAQDDPDFDLLHGGIPHINKTRDGAIGNFANTGDSECIRRFLQICRQLDSKDLFLNNYFKIIFRRYL</sequence>
<dbReference type="Gene3D" id="3.30.465.10">
    <property type="match status" value="1"/>
</dbReference>
<evidence type="ECO:0000313" key="1">
    <source>
        <dbReference type="EMBL" id="RDH26885.1"/>
    </source>
</evidence>
<evidence type="ECO:0000313" key="2">
    <source>
        <dbReference type="Proteomes" id="UP000253729"/>
    </source>
</evidence>
<dbReference type="RefSeq" id="XP_026619907.1">
    <property type="nucleotide sequence ID" value="XM_026769908.1"/>
</dbReference>
<dbReference type="EMBL" id="KZ852111">
    <property type="protein sequence ID" value="RDH26885.1"/>
    <property type="molecule type" value="Genomic_DNA"/>
</dbReference>
<protein>
    <submittedName>
        <fullName evidence="1">Uncharacterized protein</fullName>
    </submittedName>
</protein>